<dbReference type="PANTHER" id="PTHR43531">
    <property type="entry name" value="PROTEIN ICFG"/>
    <property type="match status" value="1"/>
</dbReference>
<keyword evidence="4" id="KW-1133">Transmembrane helix</keyword>
<feature type="transmembrane region" description="Helical" evidence="4">
    <location>
        <begin position="128"/>
        <end position="146"/>
    </location>
</feature>
<evidence type="ECO:0000313" key="7">
    <source>
        <dbReference type="Proteomes" id="UP001155587"/>
    </source>
</evidence>
<protein>
    <submittedName>
        <fullName evidence="6">Methyl-accepting chemotaxis protein</fullName>
    </submittedName>
</protein>
<dbReference type="Pfam" id="PF00015">
    <property type="entry name" value="MCPsignal"/>
    <property type="match status" value="1"/>
</dbReference>
<evidence type="ECO:0000256" key="1">
    <source>
        <dbReference type="ARBA" id="ARBA00022500"/>
    </source>
</evidence>
<evidence type="ECO:0000259" key="5">
    <source>
        <dbReference type="PROSITE" id="PS50111"/>
    </source>
</evidence>
<comment type="similarity">
    <text evidence="2">Belongs to the methyl-accepting chemotaxis (MCP) protein family.</text>
</comment>
<evidence type="ECO:0000256" key="4">
    <source>
        <dbReference type="SAM" id="Phobius"/>
    </source>
</evidence>
<keyword evidence="4" id="KW-0812">Transmembrane</keyword>
<keyword evidence="3" id="KW-0807">Transducer</keyword>
<dbReference type="GO" id="GO:0006935">
    <property type="term" value="P:chemotaxis"/>
    <property type="evidence" value="ECO:0007669"/>
    <property type="project" value="UniProtKB-KW"/>
</dbReference>
<evidence type="ECO:0000256" key="2">
    <source>
        <dbReference type="ARBA" id="ARBA00029447"/>
    </source>
</evidence>
<feature type="domain" description="Methyl-accepting transducer" evidence="5">
    <location>
        <begin position="233"/>
        <end position="455"/>
    </location>
</feature>
<evidence type="ECO:0000256" key="3">
    <source>
        <dbReference type="PROSITE-ProRule" id="PRU00284"/>
    </source>
</evidence>
<proteinExistence type="inferred from homology"/>
<keyword evidence="1" id="KW-0145">Chemotaxis</keyword>
<feature type="transmembrane region" description="Helical" evidence="4">
    <location>
        <begin position="50"/>
        <end position="72"/>
    </location>
</feature>
<dbReference type="SMART" id="SM00283">
    <property type="entry name" value="MA"/>
    <property type="match status" value="1"/>
</dbReference>
<dbReference type="GO" id="GO:0007165">
    <property type="term" value="P:signal transduction"/>
    <property type="evidence" value="ECO:0007669"/>
    <property type="project" value="UniProtKB-KW"/>
</dbReference>
<reference evidence="6" key="1">
    <citation type="submission" date="2022-02" db="EMBL/GenBank/DDBJ databases">
        <title>Vibrio sp. nov, a new bacterium isolated from seawater.</title>
        <authorList>
            <person name="Yuan Y."/>
        </authorList>
    </citation>
    <scope>NUCLEOTIDE SEQUENCE</scope>
    <source>
        <strain evidence="6">ZSDZ65</strain>
    </source>
</reference>
<dbReference type="EMBL" id="JAKRRY010000012">
    <property type="protein sequence ID" value="MCW8346531.1"/>
    <property type="molecule type" value="Genomic_DNA"/>
</dbReference>
<feature type="transmembrane region" description="Helical" evidence="4">
    <location>
        <begin position="79"/>
        <end position="97"/>
    </location>
</feature>
<dbReference type="AlphaFoldDB" id="A0A9X3CNK5"/>
<dbReference type="SUPFAM" id="SSF58104">
    <property type="entry name" value="Methyl-accepting chemotaxis protein (MCP) signaling domain"/>
    <property type="match status" value="1"/>
</dbReference>
<name>A0A9X3CNK5_9VIBR</name>
<dbReference type="InterPro" id="IPR004089">
    <property type="entry name" value="MCPsignal_dom"/>
</dbReference>
<dbReference type="RefSeq" id="WP_265675084.1">
    <property type="nucleotide sequence ID" value="NZ_JAKRRY010000012.1"/>
</dbReference>
<accession>A0A9X3CNK5</accession>
<dbReference type="Gene3D" id="1.10.287.950">
    <property type="entry name" value="Methyl-accepting chemotaxis protein"/>
    <property type="match status" value="1"/>
</dbReference>
<keyword evidence="7" id="KW-1185">Reference proteome</keyword>
<feature type="transmembrane region" description="Helical" evidence="4">
    <location>
        <begin position="25"/>
        <end position="44"/>
    </location>
</feature>
<comment type="caution">
    <text evidence="6">The sequence shown here is derived from an EMBL/GenBank/DDBJ whole genome shotgun (WGS) entry which is preliminary data.</text>
</comment>
<dbReference type="Proteomes" id="UP001155587">
    <property type="component" value="Unassembled WGS sequence"/>
</dbReference>
<feature type="transmembrane region" description="Helical" evidence="4">
    <location>
        <begin position="166"/>
        <end position="184"/>
    </location>
</feature>
<sequence length="480" mass="52200">MKNNVIWHYFILDSDRLAHIQLRKAEITAVFAIVALVVGLYSAIKWHGNGHAALFATSLLLIFLECVSLALLRWTHGITIALNVGFLGMTSHALNIIYQSGGIVDSTQAFWAPLLIVAFYLSASRIMALTWSVGIVLITGTLTYLHTSGYSFPQIQLSASKHNIEIWSGMILPLLVICFAQSFTSKQKESAITRAEKALQNSQLQGEKATQGQAKLDATFVVVNESVEELDGVIHHVNTQSSQLKDNVQSLGLNSASQASAAEEMSQQLEQLSAFTQDSVVFMSQVMQQTEAIKTQAESSSEMLNASTQAITNIDKSNQKVVSVMELITTVADQTNLLALNAAIEAARAGEHGRGFAVVAEQVRELSSKTSNSVEEIRALIGDSQREINSGQQTIQTTVTELSQMIQQVQVISTEISDLSQLVSQQNQAIGELDQASSEVAHSVADSKSVADDIQIITEQLNQQINEGTELSERLRTVLA</sequence>
<dbReference type="InterPro" id="IPR051310">
    <property type="entry name" value="MCP_chemotaxis"/>
</dbReference>
<organism evidence="6 7">
    <name type="scientific">Vibrio qingdaonensis</name>
    <dbReference type="NCBI Taxonomy" id="2829491"/>
    <lineage>
        <taxon>Bacteria</taxon>
        <taxon>Pseudomonadati</taxon>
        <taxon>Pseudomonadota</taxon>
        <taxon>Gammaproteobacteria</taxon>
        <taxon>Vibrionales</taxon>
        <taxon>Vibrionaceae</taxon>
        <taxon>Vibrio</taxon>
    </lineage>
</organism>
<dbReference type="PROSITE" id="PS50111">
    <property type="entry name" value="CHEMOTAXIS_TRANSDUC_2"/>
    <property type="match status" value="1"/>
</dbReference>
<dbReference type="PANTHER" id="PTHR43531:SF11">
    <property type="entry name" value="METHYL-ACCEPTING CHEMOTAXIS PROTEIN 3"/>
    <property type="match status" value="1"/>
</dbReference>
<dbReference type="GO" id="GO:0016020">
    <property type="term" value="C:membrane"/>
    <property type="evidence" value="ECO:0007669"/>
    <property type="project" value="InterPro"/>
</dbReference>
<evidence type="ECO:0000313" key="6">
    <source>
        <dbReference type="EMBL" id="MCW8346531.1"/>
    </source>
</evidence>
<gene>
    <name evidence="6" type="ORF">MD535_11005</name>
</gene>
<keyword evidence="4" id="KW-0472">Membrane</keyword>